<dbReference type="KEGG" id="ldn:H9L06_06740"/>
<proteinExistence type="predicted"/>
<dbReference type="Proteomes" id="UP000515934">
    <property type="component" value="Chromosome"/>
</dbReference>
<keyword evidence="3" id="KW-1185">Reference proteome</keyword>
<accession>A0A7G9S2E1</accession>
<feature type="compositionally biased region" description="Basic and acidic residues" evidence="1">
    <location>
        <begin position="42"/>
        <end position="55"/>
    </location>
</feature>
<dbReference type="AlphaFoldDB" id="A0A7G9S2E1"/>
<organism evidence="2 3">
    <name type="scientific">Leucobacter denitrificans</name>
    <dbReference type="NCBI Taxonomy" id="683042"/>
    <lineage>
        <taxon>Bacteria</taxon>
        <taxon>Bacillati</taxon>
        <taxon>Actinomycetota</taxon>
        <taxon>Actinomycetes</taxon>
        <taxon>Micrococcales</taxon>
        <taxon>Microbacteriaceae</taxon>
        <taxon>Leucobacter</taxon>
    </lineage>
</organism>
<evidence type="ECO:0000313" key="2">
    <source>
        <dbReference type="EMBL" id="QNN62016.1"/>
    </source>
</evidence>
<dbReference type="RefSeq" id="WP_187554487.1">
    <property type="nucleotide sequence ID" value="NZ_CP060716.1"/>
</dbReference>
<evidence type="ECO:0000313" key="3">
    <source>
        <dbReference type="Proteomes" id="UP000515934"/>
    </source>
</evidence>
<reference evidence="2 3" key="1">
    <citation type="submission" date="2020-08" db="EMBL/GenBank/DDBJ databases">
        <title>Genome sequence of Leucobacter denitrificans KACC 14055T.</title>
        <authorList>
            <person name="Hyun D.-W."/>
            <person name="Bae J.-W."/>
        </authorList>
    </citation>
    <scope>NUCLEOTIDE SEQUENCE [LARGE SCALE GENOMIC DNA]</scope>
    <source>
        <strain evidence="2 3">KACC 14055</strain>
    </source>
</reference>
<sequence length="55" mass="6312">MTPDFRLTLTAQTDAHFPRSLRTCTAQTEAHGKGPNPQKILGDPHRVTWESPRRW</sequence>
<evidence type="ECO:0000256" key="1">
    <source>
        <dbReference type="SAM" id="MobiDB-lite"/>
    </source>
</evidence>
<name>A0A7G9S2E1_9MICO</name>
<protein>
    <submittedName>
        <fullName evidence="2">Uncharacterized protein</fullName>
    </submittedName>
</protein>
<feature type="region of interest" description="Disordered" evidence="1">
    <location>
        <begin position="24"/>
        <end position="55"/>
    </location>
</feature>
<gene>
    <name evidence="2" type="ORF">H9L06_06740</name>
</gene>
<dbReference type="EMBL" id="CP060716">
    <property type="protein sequence ID" value="QNN62016.1"/>
    <property type="molecule type" value="Genomic_DNA"/>
</dbReference>